<evidence type="ECO:0000313" key="3">
    <source>
        <dbReference type="Proteomes" id="UP001301140"/>
    </source>
</evidence>
<name>A0AAP3UXY3_9PROT</name>
<dbReference type="InterPro" id="IPR025419">
    <property type="entry name" value="DUF4142"/>
</dbReference>
<evidence type="ECO:0000259" key="1">
    <source>
        <dbReference type="Pfam" id="PF13628"/>
    </source>
</evidence>
<dbReference type="Proteomes" id="UP001301140">
    <property type="component" value="Unassembled WGS sequence"/>
</dbReference>
<dbReference type="EMBL" id="JARGEQ010000008">
    <property type="protein sequence ID" value="MDF1585036.1"/>
    <property type="molecule type" value="Genomic_DNA"/>
</dbReference>
<proteinExistence type="predicted"/>
<organism evidence="2 3">
    <name type="scientific">Marinimicrococcus flavescens</name>
    <dbReference type="NCBI Taxonomy" id="3031815"/>
    <lineage>
        <taxon>Bacteria</taxon>
        <taxon>Pseudomonadati</taxon>
        <taxon>Pseudomonadota</taxon>
        <taxon>Alphaproteobacteria</taxon>
        <taxon>Geminicoccales</taxon>
        <taxon>Geminicoccaceae</taxon>
        <taxon>Marinimicrococcus</taxon>
    </lineage>
</organism>
<feature type="domain" description="DUF4142" evidence="1">
    <location>
        <begin position="23"/>
        <end position="158"/>
    </location>
</feature>
<gene>
    <name evidence="2" type="ORF">PZ740_01395</name>
</gene>
<accession>A0AAP3UXY3</accession>
<dbReference type="RefSeq" id="WP_327787446.1">
    <property type="nucleotide sequence ID" value="NZ_JARGEQ010000008.1"/>
</dbReference>
<dbReference type="Pfam" id="PF13628">
    <property type="entry name" value="DUF4142"/>
    <property type="match status" value="1"/>
</dbReference>
<sequence>MALTAGIAASTLAAGPYDDAEWRFLDEVADPNWFVVESGRAVLDRLEHDSRLGQLAQHMMEEHREIYVTLAELGEEVDVPVSKELDQRFAETMTGLESLEREDDFTRAWLDVQVEVHREIIEAFERHAGEAGASPKTRDIIGDYLPHLREHLARVEALRGRT</sequence>
<comment type="caution">
    <text evidence="2">The sequence shown here is derived from an EMBL/GenBank/DDBJ whole genome shotgun (WGS) entry which is preliminary data.</text>
</comment>
<dbReference type="AlphaFoldDB" id="A0AAP3UXY3"/>
<keyword evidence="3" id="KW-1185">Reference proteome</keyword>
<protein>
    <submittedName>
        <fullName evidence="2">DUF4142 domain-containing protein</fullName>
    </submittedName>
</protein>
<reference evidence="2 3" key="1">
    <citation type="submission" date="2023-03" db="EMBL/GenBank/DDBJ databases">
        <title>YIM 152171 draft genome.</title>
        <authorList>
            <person name="Yang Z."/>
        </authorList>
    </citation>
    <scope>NUCLEOTIDE SEQUENCE [LARGE SCALE GENOMIC DNA]</scope>
    <source>
        <strain evidence="2 3">YIM 152171</strain>
    </source>
</reference>
<evidence type="ECO:0000313" key="2">
    <source>
        <dbReference type="EMBL" id="MDF1585036.1"/>
    </source>
</evidence>